<evidence type="ECO:0000256" key="7">
    <source>
        <dbReference type="SAM" id="Phobius"/>
    </source>
</evidence>
<evidence type="ECO:0000256" key="5">
    <source>
        <dbReference type="ARBA" id="ARBA00022989"/>
    </source>
</evidence>
<comment type="subcellular location">
    <subcellularLocation>
        <location evidence="1">Cell membrane</location>
        <topology evidence="1">Multi-pass membrane protein</topology>
    </subcellularLocation>
</comment>
<reference evidence="8" key="1">
    <citation type="submission" date="2021-09" db="EMBL/GenBank/DDBJ databases">
        <title>Genome of Aequorivita sp. strain F64183.</title>
        <authorList>
            <person name="Wang Y."/>
        </authorList>
    </citation>
    <scope>NUCLEOTIDE SEQUENCE</scope>
    <source>
        <strain evidence="8">F64183</strain>
    </source>
</reference>
<evidence type="ECO:0000256" key="2">
    <source>
        <dbReference type="ARBA" id="ARBA00006679"/>
    </source>
</evidence>
<protein>
    <submittedName>
        <fullName evidence="8">DoxX family protein</fullName>
    </submittedName>
</protein>
<evidence type="ECO:0000313" key="8">
    <source>
        <dbReference type="EMBL" id="MCG2431298.1"/>
    </source>
</evidence>
<keyword evidence="3" id="KW-1003">Cell membrane</keyword>
<comment type="similarity">
    <text evidence="2">Belongs to the DoxX family.</text>
</comment>
<dbReference type="GO" id="GO:0005886">
    <property type="term" value="C:plasma membrane"/>
    <property type="evidence" value="ECO:0007669"/>
    <property type="project" value="UniProtKB-SubCell"/>
</dbReference>
<evidence type="ECO:0000256" key="4">
    <source>
        <dbReference type="ARBA" id="ARBA00022692"/>
    </source>
</evidence>
<proteinExistence type="inferred from homology"/>
<keyword evidence="4 7" id="KW-0812">Transmembrane</keyword>
<feature type="transmembrane region" description="Helical" evidence="7">
    <location>
        <begin position="77"/>
        <end position="96"/>
    </location>
</feature>
<keyword evidence="5 7" id="KW-1133">Transmembrane helix</keyword>
<dbReference type="PANTHER" id="PTHR33452:SF1">
    <property type="entry name" value="INNER MEMBRANE PROTEIN YPHA-RELATED"/>
    <property type="match status" value="1"/>
</dbReference>
<accession>A0A9X1R0H7</accession>
<evidence type="ECO:0000256" key="1">
    <source>
        <dbReference type="ARBA" id="ARBA00004651"/>
    </source>
</evidence>
<evidence type="ECO:0000256" key="6">
    <source>
        <dbReference type="ARBA" id="ARBA00023136"/>
    </source>
</evidence>
<dbReference type="EMBL" id="JAIRBB010000007">
    <property type="protein sequence ID" value="MCG2431298.1"/>
    <property type="molecule type" value="Genomic_DNA"/>
</dbReference>
<feature type="transmembrane region" description="Helical" evidence="7">
    <location>
        <begin position="50"/>
        <end position="70"/>
    </location>
</feature>
<keyword evidence="6 7" id="KW-0472">Membrane</keyword>
<dbReference type="RefSeq" id="WP_237608415.1">
    <property type="nucleotide sequence ID" value="NZ_JAIRBB010000007.1"/>
</dbReference>
<dbReference type="InterPro" id="IPR051907">
    <property type="entry name" value="DoxX-like_oxidoreductase"/>
</dbReference>
<dbReference type="Pfam" id="PF07681">
    <property type="entry name" value="DoxX"/>
    <property type="match status" value="1"/>
</dbReference>
<name>A0A9X1R0H7_9FLAO</name>
<organism evidence="8 9">
    <name type="scientific">Aequorivita xiaoshiensis</name>
    <dbReference type="NCBI Taxonomy" id="2874476"/>
    <lineage>
        <taxon>Bacteria</taxon>
        <taxon>Pseudomonadati</taxon>
        <taxon>Bacteroidota</taxon>
        <taxon>Flavobacteriia</taxon>
        <taxon>Flavobacteriales</taxon>
        <taxon>Flavobacteriaceae</taxon>
        <taxon>Aequorivita</taxon>
    </lineage>
</organism>
<comment type="caution">
    <text evidence="8">The sequence shown here is derived from an EMBL/GenBank/DDBJ whole genome shotgun (WGS) entry which is preliminary data.</text>
</comment>
<evidence type="ECO:0000256" key="3">
    <source>
        <dbReference type="ARBA" id="ARBA00022475"/>
    </source>
</evidence>
<gene>
    <name evidence="8" type="ORF">K8344_09215</name>
</gene>
<dbReference type="Proteomes" id="UP001139462">
    <property type="component" value="Unassembled WGS sequence"/>
</dbReference>
<keyword evidence="9" id="KW-1185">Reference proteome</keyword>
<evidence type="ECO:0000313" key="9">
    <source>
        <dbReference type="Proteomes" id="UP001139462"/>
    </source>
</evidence>
<dbReference type="PANTHER" id="PTHR33452">
    <property type="entry name" value="OXIDOREDUCTASE CATD-RELATED"/>
    <property type="match status" value="1"/>
</dbReference>
<sequence>MNKSSFNHIALLLLRLGFGGLMLTHGLPKLQKLLAGDLTFRDPIGVGEPASLILAVLSEVIFPILIIIGFKTRLSSIPVIITMAVAAFVVHANDPFAVKEKAILFLIGFIAIALLGPGKFSIDKK</sequence>
<feature type="transmembrane region" description="Helical" evidence="7">
    <location>
        <begin position="102"/>
        <end position="122"/>
    </location>
</feature>
<dbReference type="AlphaFoldDB" id="A0A9X1R0H7"/>
<dbReference type="InterPro" id="IPR032808">
    <property type="entry name" value="DoxX"/>
</dbReference>